<sequence length="96" mass="10549">MKKALQPAMTGAYYAQCVISFAVALGSVALGIVFLPIDPWIRAFLAIAVLYTVTTAFGLAKCVRDRQELDSMSSRVDQARLDKLLSEHDPYKVDTP</sequence>
<evidence type="ECO:0000313" key="3">
    <source>
        <dbReference type="EMBL" id="MFC7388065.1"/>
    </source>
</evidence>
<feature type="transmembrane region" description="Helical" evidence="1">
    <location>
        <begin position="12"/>
        <end position="34"/>
    </location>
</feature>
<keyword evidence="1" id="KW-0812">Transmembrane</keyword>
<keyword evidence="1" id="KW-1133">Transmembrane helix</keyword>
<reference evidence="4" key="1">
    <citation type="journal article" date="2019" name="Int. J. Syst. Evol. Microbiol.">
        <title>The Global Catalogue of Microorganisms (GCM) 10K type strain sequencing project: providing services to taxonomists for standard genome sequencing and annotation.</title>
        <authorList>
            <consortium name="The Broad Institute Genomics Platform"/>
            <consortium name="The Broad Institute Genome Sequencing Center for Infectious Disease"/>
            <person name="Wu L."/>
            <person name="Ma J."/>
        </authorList>
    </citation>
    <scope>NUCLEOTIDE SEQUENCE [LARGE SCALE GENOMIC DNA]</scope>
    <source>
        <strain evidence="4">CECT 7649</strain>
    </source>
</reference>
<dbReference type="InterPro" id="IPR008024">
    <property type="entry name" value="YiaAB"/>
</dbReference>
<gene>
    <name evidence="3" type="ORF">ACFQSB_38065</name>
</gene>
<evidence type="ECO:0000259" key="2">
    <source>
        <dbReference type="Pfam" id="PF05360"/>
    </source>
</evidence>
<keyword evidence="4" id="KW-1185">Reference proteome</keyword>
<dbReference type="RefSeq" id="WP_380832041.1">
    <property type="nucleotide sequence ID" value="NZ_JBHTCG010000050.1"/>
</dbReference>
<accession>A0ABW2PJ36</accession>
<dbReference type="EMBL" id="JBHTCG010000050">
    <property type="protein sequence ID" value="MFC7388065.1"/>
    <property type="molecule type" value="Genomic_DNA"/>
</dbReference>
<evidence type="ECO:0000256" key="1">
    <source>
        <dbReference type="SAM" id="Phobius"/>
    </source>
</evidence>
<dbReference type="Proteomes" id="UP001596496">
    <property type="component" value="Unassembled WGS sequence"/>
</dbReference>
<organism evidence="3 4">
    <name type="scientific">Sphaerisporangium rhizosphaerae</name>
    <dbReference type="NCBI Taxonomy" id="2269375"/>
    <lineage>
        <taxon>Bacteria</taxon>
        <taxon>Bacillati</taxon>
        <taxon>Actinomycetota</taxon>
        <taxon>Actinomycetes</taxon>
        <taxon>Streptosporangiales</taxon>
        <taxon>Streptosporangiaceae</taxon>
        <taxon>Sphaerisporangium</taxon>
    </lineage>
</organism>
<dbReference type="Pfam" id="PF05360">
    <property type="entry name" value="YiaAB"/>
    <property type="match status" value="1"/>
</dbReference>
<keyword evidence="1" id="KW-0472">Membrane</keyword>
<evidence type="ECO:0000313" key="4">
    <source>
        <dbReference type="Proteomes" id="UP001596496"/>
    </source>
</evidence>
<protein>
    <submittedName>
        <fullName evidence="3">YiaA/YiaB family inner membrane protein</fullName>
    </submittedName>
</protein>
<comment type="caution">
    <text evidence="3">The sequence shown here is derived from an EMBL/GenBank/DDBJ whole genome shotgun (WGS) entry which is preliminary data.</text>
</comment>
<feature type="transmembrane region" description="Helical" evidence="1">
    <location>
        <begin position="40"/>
        <end position="60"/>
    </location>
</feature>
<feature type="domain" description="YiaAB two helix" evidence="2">
    <location>
        <begin position="13"/>
        <end position="65"/>
    </location>
</feature>
<name>A0ABW2PJ36_9ACTN</name>
<proteinExistence type="predicted"/>